<dbReference type="Proteomes" id="UP000298663">
    <property type="component" value="Unassembled WGS sequence"/>
</dbReference>
<keyword evidence="1" id="KW-1133">Transmembrane helix</keyword>
<keyword evidence="1" id="KW-0472">Membrane</keyword>
<feature type="transmembrane region" description="Helical" evidence="1">
    <location>
        <begin position="57"/>
        <end position="77"/>
    </location>
</feature>
<protein>
    <recommendedName>
        <fullName evidence="4">MARVEL domain-containing protein</fullName>
    </recommendedName>
</protein>
<keyword evidence="3" id="KW-1185">Reference proteome</keyword>
<feature type="transmembrane region" description="Helical" evidence="1">
    <location>
        <begin position="22"/>
        <end position="45"/>
    </location>
</feature>
<evidence type="ECO:0000313" key="3">
    <source>
        <dbReference type="Proteomes" id="UP000298663"/>
    </source>
</evidence>
<organism evidence="2 3">
    <name type="scientific">Steinernema carpocapsae</name>
    <name type="common">Entomopathogenic nematode</name>
    <dbReference type="NCBI Taxonomy" id="34508"/>
    <lineage>
        <taxon>Eukaryota</taxon>
        <taxon>Metazoa</taxon>
        <taxon>Ecdysozoa</taxon>
        <taxon>Nematoda</taxon>
        <taxon>Chromadorea</taxon>
        <taxon>Rhabditida</taxon>
        <taxon>Tylenchina</taxon>
        <taxon>Panagrolaimomorpha</taxon>
        <taxon>Strongyloidoidea</taxon>
        <taxon>Steinernematidae</taxon>
        <taxon>Steinernema</taxon>
    </lineage>
</organism>
<dbReference type="EMBL" id="AZBU02000004">
    <property type="protein sequence ID" value="TKR80389.1"/>
    <property type="molecule type" value="Genomic_DNA"/>
</dbReference>
<name>A0A4U5NC16_STECR</name>
<reference evidence="2 3" key="2">
    <citation type="journal article" date="2019" name="G3 (Bethesda)">
        <title>Hybrid Assembly of the Genome of the Entomopathogenic Nematode Steinernema carpocapsae Identifies the X-Chromosome.</title>
        <authorList>
            <person name="Serra L."/>
            <person name="Macchietto M."/>
            <person name="Macias-Munoz A."/>
            <person name="McGill C.J."/>
            <person name="Rodriguez I.M."/>
            <person name="Rodriguez B."/>
            <person name="Murad R."/>
            <person name="Mortazavi A."/>
        </authorList>
    </citation>
    <scope>NUCLEOTIDE SEQUENCE [LARGE SCALE GENOMIC DNA]</scope>
    <source>
        <strain evidence="2 3">ALL</strain>
    </source>
</reference>
<evidence type="ECO:0000256" key="1">
    <source>
        <dbReference type="SAM" id="Phobius"/>
    </source>
</evidence>
<gene>
    <name evidence="2" type="ORF">L596_014469</name>
</gene>
<evidence type="ECO:0000313" key="2">
    <source>
        <dbReference type="EMBL" id="TKR80389.1"/>
    </source>
</evidence>
<keyword evidence="1" id="KW-0812">Transmembrane</keyword>
<reference evidence="2 3" key="1">
    <citation type="journal article" date="2015" name="Genome Biol.">
        <title>Comparative genomics of Steinernema reveals deeply conserved gene regulatory networks.</title>
        <authorList>
            <person name="Dillman A.R."/>
            <person name="Macchietto M."/>
            <person name="Porter C.F."/>
            <person name="Rogers A."/>
            <person name="Williams B."/>
            <person name="Antoshechkin I."/>
            <person name="Lee M.M."/>
            <person name="Goodwin Z."/>
            <person name="Lu X."/>
            <person name="Lewis E.E."/>
            <person name="Goodrich-Blair H."/>
            <person name="Stock S.P."/>
            <person name="Adams B.J."/>
            <person name="Sternberg P.W."/>
            <person name="Mortazavi A."/>
        </authorList>
    </citation>
    <scope>NUCLEOTIDE SEQUENCE [LARGE SCALE GENOMIC DNA]</scope>
    <source>
        <strain evidence="2 3">ALL</strain>
    </source>
</reference>
<dbReference type="AlphaFoldDB" id="A0A4U5NC16"/>
<accession>A0A4U5NC16</accession>
<dbReference type="OrthoDB" id="5825840at2759"/>
<feature type="transmembrane region" description="Helical" evidence="1">
    <location>
        <begin position="97"/>
        <end position="118"/>
    </location>
</feature>
<proteinExistence type="predicted"/>
<evidence type="ECO:0008006" key="4">
    <source>
        <dbReference type="Google" id="ProtNLM"/>
    </source>
</evidence>
<comment type="caution">
    <text evidence="2">The sequence shown here is derived from an EMBL/GenBank/DDBJ whole genome shotgun (WGS) entry which is preliminary data.</text>
</comment>
<sequence length="132" mass="15066">MTGPPMRVNKSFLFEKQNYLKLAQIVLGLSGLAFAIGCYPNDYFLFCEARLYSGNQLFVACCVNGFFAFFTLLLTIAHLCSLHDVYYHYNFPMLEKLYTSMASVTYFIGFSVLLASVITSRFVAQWILIITF</sequence>